<dbReference type="Gene3D" id="3.30.429.10">
    <property type="entry name" value="Macrophage Migration Inhibitory Factor"/>
    <property type="match status" value="1"/>
</dbReference>
<reference evidence="9 10" key="1">
    <citation type="submission" date="2024-10" db="EMBL/GenBank/DDBJ databases">
        <title>Aeromonas and Pseudomonas from the Cagarras Archipelago, Rio de Janeiro, Brazil.</title>
        <authorList>
            <person name="Canellas A.L.B."/>
            <person name="Laport M.S."/>
        </authorList>
    </citation>
    <scope>NUCLEOTIDE SEQUENCE [LARGE SCALE GENOMIC DNA]</scope>
    <source>
        <strain evidence="9 10">CPF-4</strain>
    </source>
</reference>
<dbReference type="InterPro" id="IPR014347">
    <property type="entry name" value="Tautomerase/MIF_sf"/>
</dbReference>
<dbReference type="EC" id="5.3.2.6" evidence="4"/>
<feature type="domain" description="4-oxalocrotonate tautomerase-like" evidence="8">
    <location>
        <begin position="2"/>
        <end position="66"/>
    </location>
</feature>
<comment type="caution">
    <text evidence="9">The sequence shown here is derived from an EMBL/GenBank/DDBJ whole genome shotgun (WGS) entry which is preliminary data.</text>
</comment>
<evidence type="ECO:0000256" key="1">
    <source>
        <dbReference type="ARBA" id="ARBA00001379"/>
    </source>
</evidence>
<sequence>MPNILIKVPQGSFTYEQQALLSEAITKEAVEVEQMGSDPRQRSLCWTLIEEVPSGSWKCGGVDVSAQSIPCIIQVKIPSGVLSKAMRDDYVQRLHQAVSRSKETNDHRVIMTSIILEEINDGFWGANGAIWSLTDFAQAAGYRHLQELRGE</sequence>
<dbReference type="Proteomes" id="UP001609821">
    <property type="component" value="Unassembled WGS sequence"/>
</dbReference>
<evidence type="ECO:0000256" key="5">
    <source>
        <dbReference type="ARBA" id="ARBA00015750"/>
    </source>
</evidence>
<proteinExistence type="predicted"/>
<evidence type="ECO:0000313" key="9">
    <source>
        <dbReference type="EMBL" id="MFH6564819.1"/>
    </source>
</evidence>
<comment type="catalytic activity">
    <reaction evidence="1">
        <text>(2Z,4E)-2-hydroxyhexa-2,4-dienedioate = (3E)-2-oxohex-3-enedioate</text>
        <dbReference type="Rhea" id="RHEA:33431"/>
        <dbReference type="ChEBI" id="CHEBI:28080"/>
        <dbReference type="ChEBI" id="CHEBI:64908"/>
        <dbReference type="EC" id="5.3.2.6"/>
    </reaction>
</comment>
<name>A0ABW7LSZ1_9PSED</name>
<organism evidence="9 10">
    <name type="scientific">Pseudomonas kulmbachensis</name>
    <dbReference type="NCBI Taxonomy" id="3043408"/>
    <lineage>
        <taxon>Bacteria</taxon>
        <taxon>Pseudomonadati</taxon>
        <taxon>Pseudomonadota</taxon>
        <taxon>Gammaproteobacteria</taxon>
        <taxon>Pseudomonadales</taxon>
        <taxon>Pseudomonadaceae</taxon>
        <taxon>Pseudomonas</taxon>
    </lineage>
</organism>
<dbReference type="RefSeq" id="WP_395246470.1">
    <property type="nucleotide sequence ID" value="NZ_JBINXA010000003.1"/>
</dbReference>
<gene>
    <name evidence="9" type="ORF">ACHMWK_02275</name>
</gene>
<comment type="function">
    <text evidence="2">Catalyzes the ketonization of 2-hydroxymuconate stereoselectively to yield 2-oxo-3-hexenedioate.</text>
</comment>
<evidence type="ECO:0000259" key="8">
    <source>
        <dbReference type="Pfam" id="PF01361"/>
    </source>
</evidence>
<evidence type="ECO:0000256" key="7">
    <source>
        <dbReference type="ARBA" id="ARBA00029674"/>
    </source>
</evidence>
<evidence type="ECO:0000256" key="4">
    <source>
        <dbReference type="ARBA" id="ARBA00012667"/>
    </source>
</evidence>
<dbReference type="Pfam" id="PF01361">
    <property type="entry name" value="Tautomerase"/>
    <property type="match status" value="1"/>
</dbReference>
<evidence type="ECO:0000313" key="10">
    <source>
        <dbReference type="Proteomes" id="UP001609821"/>
    </source>
</evidence>
<accession>A0ABW7LSZ1</accession>
<comment type="subunit">
    <text evidence="3">Homohexamer.</text>
</comment>
<keyword evidence="6" id="KW-0413">Isomerase</keyword>
<evidence type="ECO:0000256" key="2">
    <source>
        <dbReference type="ARBA" id="ARBA00003024"/>
    </source>
</evidence>
<keyword evidence="10" id="KW-1185">Reference proteome</keyword>
<evidence type="ECO:0000256" key="3">
    <source>
        <dbReference type="ARBA" id="ARBA00011643"/>
    </source>
</evidence>
<dbReference type="EMBL" id="JBINXB010000002">
    <property type="protein sequence ID" value="MFH6564819.1"/>
    <property type="molecule type" value="Genomic_DNA"/>
</dbReference>
<protein>
    <recommendedName>
        <fullName evidence="5">2-hydroxymuconate tautomerase</fullName>
        <ecNumber evidence="4">5.3.2.6</ecNumber>
    </recommendedName>
    <alternativeName>
        <fullName evidence="7">4-oxalocrotonate tautomerase</fullName>
    </alternativeName>
</protein>
<evidence type="ECO:0000256" key="6">
    <source>
        <dbReference type="ARBA" id="ARBA00023235"/>
    </source>
</evidence>
<dbReference type="InterPro" id="IPR004370">
    <property type="entry name" value="4-OT-like_dom"/>
</dbReference>